<dbReference type="InterPro" id="IPR036779">
    <property type="entry name" value="LysM_dom_sf"/>
</dbReference>
<feature type="signal peptide" evidence="1">
    <location>
        <begin position="1"/>
        <end position="16"/>
    </location>
</feature>
<dbReference type="PANTHER" id="PTHR33734:SF22">
    <property type="entry name" value="MEMBRANE-BOUND LYTIC MUREIN TRANSGLYCOSYLASE D"/>
    <property type="match status" value="1"/>
</dbReference>
<evidence type="ECO:0000256" key="1">
    <source>
        <dbReference type="SAM" id="SignalP"/>
    </source>
</evidence>
<feature type="domain" description="LysM" evidence="2">
    <location>
        <begin position="120"/>
        <end position="165"/>
    </location>
</feature>
<feature type="domain" description="LysM" evidence="2">
    <location>
        <begin position="177"/>
        <end position="221"/>
    </location>
</feature>
<dbReference type="SMART" id="SM00257">
    <property type="entry name" value="LysM"/>
    <property type="match status" value="3"/>
</dbReference>
<name>A0A1Y6LZE0_ZYMTR</name>
<dbReference type="Gene3D" id="3.10.350.10">
    <property type="entry name" value="LysM domain"/>
    <property type="match status" value="3"/>
</dbReference>
<gene>
    <name evidence="3" type="ORF">ZT1A5_G10256</name>
</gene>
<keyword evidence="1" id="KW-0732">Signal</keyword>
<dbReference type="SUPFAM" id="SSF54106">
    <property type="entry name" value="LysM domain"/>
    <property type="match status" value="3"/>
</dbReference>
<dbReference type="Proteomes" id="UP000215453">
    <property type="component" value="Chromosome 11"/>
</dbReference>
<dbReference type="PANTHER" id="PTHR33734">
    <property type="entry name" value="LYSM DOMAIN-CONTAINING GPI-ANCHORED PROTEIN 2"/>
    <property type="match status" value="1"/>
</dbReference>
<reference evidence="3 4" key="1">
    <citation type="submission" date="2016-10" db="EMBL/GenBank/DDBJ databases">
        <authorList>
            <person name="Varghese N."/>
        </authorList>
    </citation>
    <scope>NUCLEOTIDE SEQUENCE [LARGE SCALE GENOMIC DNA]</scope>
</reference>
<evidence type="ECO:0000313" key="3">
    <source>
        <dbReference type="EMBL" id="SMY28810.1"/>
    </source>
</evidence>
<feature type="domain" description="LysM" evidence="2">
    <location>
        <begin position="47"/>
        <end position="91"/>
    </location>
</feature>
<dbReference type="PROSITE" id="PS51782">
    <property type="entry name" value="LYSM"/>
    <property type="match status" value="3"/>
</dbReference>
<organism evidence="3 4">
    <name type="scientific">Zymoseptoria tritici ST99CH_1A5</name>
    <dbReference type="NCBI Taxonomy" id="1276529"/>
    <lineage>
        <taxon>Eukaryota</taxon>
        <taxon>Fungi</taxon>
        <taxon>Dikarya</taxon>
        <taxon>Ascomycota</taxon>
        <taxon>Pezizomycotina</taxon>
        <taxon>Dothideomycetes</taxon>
        <taxon>Dothideomycetidae</taxon>
        <taxon>Mycosphaerellales</taxon>
        <taxon>Mycosphaerellaceae</taxon>
        <taxon>Zymoseptoria</taxon>
    </lineage>
</organism>
<sequence length="232" mass="24078">MQNIFLAATLLGAAFAAPQNPPTSCSAAPQPTGTGSPGTVCGSTTFTNYTVKAGDTLGAIAKQYNSGVCDIAKVNGIDNPDYIKPDQVLSIPANCVTPDNTSCVKPAPVITNTCVLGVGSTYTVKSGDSFSAIATSFNITLASLEARNPQIPNYDLIFPGQVINTPLCPNSVCDSIGTYVIESGDIFYNLAQQNNVTVGQLESLNVNVNVTDIHPGDIIILPHNCHNITASA</sequence>
<proteinExistence type="predicted"/>
<dbReference type="CDD" id="cd00118">
    <property type="entry name" value="LysM"/>
    <property type="match status" value="2"/>
</dbReference>
<evidence type="ECO:0000259" key="2">
    <source>
        <dbReference type="PROSITE" id="PS51782"/>
    </source>
</evidence>
<protein>
    <recommendedName>
        <fullName evidence="2">LysM domain-containing protein</fullName>
    </recommendedName>
</protein>
<accession>A0A1Y6LZE0</accession>
<evidence type="ECO:0000313" key="4">
    <source>
        <dbReference type="Proteomes" id="UP000215453"/>
    </source>
</evidence>
<feature type="chain" id="PRO_5012802988" description="LysM domain-containing protein" evidence="1">
    <location>
        <begin position="17"/>
        <end position="232"/>
    </location>
</feature>
<dbReference type="EMBL" id="LT882686">
    <property type="protein sequence ID" value="SMY28810.1"/>
    <property type="molecule type" value="Genomic_DNA"/>
</dbReference>
<dbReference type="Pfam" id="PF01476">
    <property type="entry name" value="LysM"/>
    <property type="match status" value="3"/>
</dbReference>
<dbReference type="InterPro" id="IPR018392">
    <property type="entry name" value="LysM"/>
</dbReference>
<dbReference type="AlphaFoldDB" id="A0A1Y6LZE0"/>